<organism evidence="2 3">
    <name type="scientific">Monosiga brevicollis</name>
    <name type="common">Choanoflagellate</name>
    <dbReference type="NCBI Taxonomy" id="81824"/>
    <lineage>
        <taxon>Eukaryota</taxon>
        <taxon>Choanoflagellata</taxon>
        <taxon>Craspedida</taxon>
        <taxon>Salpingoecidae</taxon>
        <taxon>Monosiga</taxon>
    </lineage>
</organism>
<dbReference type="GeneID" id="5888167"/>
<protein>
    <submittedName>
        <fullName evidence="2">Uncharacterized protein</fullName>
    </submittedName>
</protein>
<evidence type="ECO:0000313" key="3">
    <source>
        <dbReference type="Proteomes" id="UP000001357"/>
    </source>
</evidence>
<accession>A9UP27</accession>
<dbReference type="InParanoid" id="A9UP27"/>
<evidence type="ECO:0000313" key="2">
    <source>
        <dbReference type="EMBL" id="EDQ92801.1"/>
    </source>
</evidence>
<feature type="compositionally biased region" description="Basic residues" evidence="1">
    <location>
        <begin position="124"/>
        <end position="135"/>
    </location>
</feature>
<dbReference type="EMBL" id="CH991543">
    <property type="protein sequence ID" value="EDQ92801.1"/>
    <property type="molecule type" value="Genomic_DNA"/>
</dbReference>
<reference evidence="2 3" key="1">
    <citation type="journal article" date="2008" name="Nature">
        <title>The genome of the choanoflagellate Monosiga brevicollis and the origin of metazoans.</title>
        <authorList>
            <consortium name="JGI Sequencing"/>
            <person name="King N."/>
            <person name="Westbrook M.J."/>
            <person name="Young S.L."/>
            <person name="Kuo A."/>
            <person name="Abedin M."/>
            <person name="Chapman J."/>
            <person name="Fairclough S."/>
            <person name="Hellsten U."/>
            <person name="Isogai Y."/>
            <person name="Letunic I."/>
            <person name="Marr M."/>
            <person name="Pincus D."/>
            <person name="Putnam N."/>
            <person name="Rokas A."/>
            <person name="Wright K.J."/>
            <person name="Zuzow R."/>
            <person name="Dirks W."/>
            <person name="Good M."/>
            <person name="Goodstein D."/>
            <person name="Lemons D."/>
            <person name="Li W."/>
            <person name="Lyons J.B."/>
            <person name="Morris A."/>
            <person name="Nichols S."/>
            <person name="Richter D.J."/>
            <person name="Salamov A."/>
            <person name="Bork P."/>
            <person name="Lim W.A."/>
            <person name="Manning G."/>
            <person name="Miller W.T."/>
            <person name="McGinnis W."/>
            <person name="Shapiro H."/>
            <person name="Tjian R."/>
            <person name="Grigoriev I.V."/>
            <person name="Rokhsar D."/>
        </authorList>
    </citation>
    <scope>NUCLEOTIDE SEQUENCE [LARGE SCALE GENOMIC DNA]</scope>
    <source>
        <strain evidence="3">MX1 / ATCC 50154</strain>
    </source>
</reference>
<name>A9UP27_MONBE</name>
<gene>
    <name evidence="2" type="ORF">MONBRDRAFT_4831</name>
</gene>
<dbReference type="Proteomes" id="UP000001357">
    <property type="component" value="Unassembled WGS sequence"/>
</dbReference>
<proteinExistence type="predicted"/>
<dbReference type="AlphaFoldDB" id="A9UP27"/>
<keyword evidence="3" id="KW-1185">Reference proteome</keyword>
<sequence length="158" mass="17716">MHDVTIKDHVAQSNPLLIENGKVSLVIRGQLKVRHQVVTGVVNAKIIGRFPNDRITRRSEVSSHALVTRRGEEPKGAQHHCKQKHTLQNLGDSQRNNIAFGGLLLLVMSVLLGRGGNYMDSRGRGHLHKKPKNERRRFNDGRRRAAADMMMVCTTQSS</sequence>
<evidence type="ECO:0000256" key="1">
    <source>
        <dbReference type="SAM" id="MobiDB-lite"/>
    </source>
</evidence>
<dbReference type="RefSeq" id="XP_001742563.1">
    <property type="nucleotide sequence ID" value="XM_001742511.1"/>
</dbReference>
<feature type="region of interest" description="Disordered" evidence="1">
    <location>
        <begin position="122"/>
        <end position="141"/>
    </location>
</feature>
<dbReference type="KEGG" id="mbr:MONBRDRAFT_4831"/>